<dbReference type="EMBL" id="MDKC01000016">
    <property type="protein sequence ID" value="ODG91636.1"/>
    <property type="molecule type" value="Genomic_DNA"/>
</dbReference>
<name>A0ABX2ZPH7_9BACI</name>
<comment type="caution">
    <text evidence="1">The sequence shown here is derived from an EMBL/GenBank/DDBJ whole genome shotgun (WGS) entry which is preliminary data.</text>
</comment>
<dbReference type="InterPro" id="IPR008764">
    <property type="entry name" value="Peptidase_U57"/>
</dbReference>
<proteinExistence type="predicted"/>
<dbReference type="RefSeq" id="WP_069033952.1">
    <property type="nucleotide sequence ID" value="NZ_MDKC01000016.1"/>
</dbReference>
<protein>
    <submittedName>
        <fullName evidence="1">Sporulation peptidase YabG</fullName>
    </submittedName>
</protein>
<dbReference type="Pfam" id="PF05582">
    <property type="entry name" value="Peptidase_U57"/>
    <property type="match status" value="1"/>
</dbReference>
<organism evidence="1 2">
    <name type="scientific">Gottfriedia luciferensis</name>
    <dbReference type="NCBI Taxonomy" id="178774"/>
    <lineage>
        <taxon>Bacteria</taxon>
        <taxon>Bacillati</taxon>
        <taxon>Bacillota</taxon>
        <taxon>Bacilli</taxon>
        <taxon>Bacillales</taxon>
        <taxon>Bacillaceae</taxon>
        <taxon>Gottfriedia</taxon>
    </lineage>
</organism>
<evidence type="ECO:0000313" key="1">
    <source>
        <dbReference type="EMBL" id="ODG91636.1"/>
    </source>
</evidence>
<keyword evidence="2" id="KW-1185">Reference proteome</keyword>
<sequence length="292" mass="33242">MNINVGDIVERASYKYDLVFRVVEVKQIGDEVIAVLYGDDFRLIADAPLSDLRVIIESEYREKGKRSSVQIEENYKLFKREALEQKEKRRFQATNGYRTDVNLFQIPGRVLHIDGDPIYLKKCLEMYNKMGVPVEGIYCKETELPTKIGYYLDHYRPDILVITGHDAYTKAKGVVTDIEAYRHSRYFVDAVKEARKKVPSLDHLVIFAGACQSHFEAIIRAGANFASSPTRVNIHALDPVYVVGKISFTSFMDRVNVYEVVRNTITGEKGLGGVETKGILRTGLPFQSMEEE</sequence>
<accession>A0ABX2ZPH7</accession>
<evidence type="ECO:0000313" key="2">
    <source>
        <dbReference type="Proteomes" id="UP000094580"/>
    </source>
</evidence>
<dbReference type="NCBIfam" id="TIGR02855">
    <property type="entry name" value="spore_yabG"/>
    <property type="match status" value="1"/>
</dbReference>
<reference evidence="1 2" key="1">
    <citation type="submission" date="2016-07" db="EMBL/GenBank/DDBJ databases">
        <authorList>
            <person name="Townsley L."/>
            <person name="Shank E.A."/>
        </authorList>
    </citation>
    <scope>NUCLEOTIDE SEQUENCE [LARGE SCALE GENOMIC DNA]</scope>
    <source>
        <strain evidence="1 2">CH01</strain>
    </source>
</reference>
<dbReference type="Proteomes" id="UP000094580">
    <property type="component" value="Unassembled WGS sequence"/>
</dbReference>
<gene>
    <name evidence="1" type="ORF">BED47_22320</name>
</gene>
<dbReference type="PIRSF" id="PIRSF011575">
    <property type="entry name" value="YabG"/>
    <property type="match status" value="1"/>
</dbReference>